<evidence type="ECO:0000259" key="11">
    <source>
        <dbReference type="PROSITE" id="PS51198"/>
    </source>
</evidence>
<sequence>MELTAEQLKIVHHGEGHARVSAVAGSGKTTTMIGRIGHLLKNGVEAKKLLVLMFNRSARDSFVLSMEKQLKGCTSLPEIRTFHSLGYRLVASFVKRGALPSYTLVTEEYVFEKMAKQVAAQLYNRENGGHISGEDVEEFLAFIDQVKSTVEPAGKVFDQLRLPDRCRYFIEGFDFFEQVRKEREIRFYNDLIYEPLQVLRNDSQLVEWVENRVDHIIVDEYQDINEVQQQLLLLLAGRRAQVMVVGDVDQCIYEWRGARPDFIVNRFQRDFPEPVNYTLSRTFRFGHRLSLAANHLIHNNVLRDEKLCISSTTTPDTRLSYMEENGKHPILAVVNRWCEQGRSPDEIAVLVRMYAHSVPLELALLDAGIPYRLEGHGRVFDCGEIVALLGYLQLSLGLFGTQSEEKIFRTVAAMLSQPHLGVRQGELERLAWQIAQNPLAGADIIEAAVNDDMPSFIQKRFFITAENWRWVEKSFFDSRTDLVLRRIVEKIDLYSFYTKFSARNTTAENRIKTCEAFIEFAGEQGLVPGQFLIKIEELASSDGLADEKSLLITSIHRAKGLEWPLVVIPGLEDGSFPLLQDVSAGESLEDERRLFYVAMTRAVEEVVFIYPQDRLLRKAMRTGRDCSPGEQIQASRFLYEANLSFSDKLGGMVSRQGTGREIKVSPSGENSIAAKYLRAMNLSFSADTKKFDDPVVNFSDRKILQIDEISEGLTVWHEKFGIGTVTEVKDRKQGRLRVLFEDHGEMILLARYAGLRSG</sequence>
<dbReference type="RefSeq" id="WP_228855733.1">
    <property type="nucleotide sequence ID" value="NZ_AP024086.1"/>
</dbReference>
<dbReference type="Proteomes" id="UP000826725">
    <property type="component" value="Chromosome"/>
</dbReference>
<proteinExistence type="predicted"/>
<dbReference type="InterPro" id="IPR014017">
    <property type="entry name" value="DNA_helicase_UvrD-like_C"/>
</dbReference>
<dbReference type="GO" id="GO:0005524">
    <property type="term" value="F:ATP binding"/>
    <property type="evidence" value="ECO:0007669"/>
    <property type="project" value="UniProtKB-UniRule"/>
</dbReference>
<dbReference type="GO" id="GO:0003677">
    <property type="term" value="F:DNA binding"/>
    <property type="evidence" value="ECO:0007669"/>
    <property type="project" value="InterPro"/>
</dbReference>
<evidence type="ECO:0000256" key="1">
    <source>
        <dbReference type="ARBA" id="ARBA00022741"/>
    </source>
</evidence>
<keyword evidence="3 10" id="KW-0347">Helicase</keyword>
<feature type="domain" description="UvrD-like helicase C-terminal" evidence="12">
    <location>
        <begin position="287"/>
        <end position="560"/>
    </location>
</feature>
<dbReference type="PANTHER" id="PTHR11070:SF2">
    <property type="entry name" value="ATP-DEPENDENT DNA HELICASE SRS2"/>
    <property type="match status" value="1"/>
</dbReference>
<dbReference type="Pfam" id="PF13361">
    <property type="entry name" value="UvrD_C"/>
    <property type="match status" value="1"/>
</dbReference>
<keyword evidence="5" id="KW-0413">Isomerase</keyword>
<dbReference type="PROSITE" id="PS51198">
    <property type="entry name" value="UVRD_HELICASE_ATP_BIND"/>
    <property type="match status" value="1"/>
</dbReference>
<dbReference type="EMBL" id="AP024086">
    <property type="protein sequence ID" value="BCL59510.1"/>
    <property type="molecule type" value="Genomic_DNA"/>
</dbReference>
<dbReference type="PROSITE" id="PS51217">
    <property type="entry name" value="UVRD_HELICASE_CTER"/>
    <property type="match status" value="1"/>
</dbReference>
<keyword evidence="2 10" id="KW-0378">Hydrolase</keyword>
<accession>A0A8D5JMX4</accession>
<dbReference type="CDD" id="cd17932">
    <property type="entry name" value="DEXQc_UvrD"/>
    <property type="match status" value="1"/>
</dbReference>
<dbReference type="GO" id="GO:0000725">
    <property type="term" value="P:recombinational repair"/>
    <property type="evidence" value="ECO:0007669"/>
    <property type="project" value="TreeGrafter"/>
</dbReference>
<dbReference type="AlphaFoldDB" id="A0A8D5JMX4"/>
<evidence type="ECO:0000256" key="2">
    <source>
        <dbReference type="ARBA" id="ARBA00022801"/>
    </source>
</evidence>
<gene>
    <name evidence="13" type="ORF">DGMP_02030</name>
</gene>
<evidence type="ECO:0000256" key="8">
    <source>
        <dbReference type="ARBA" id="ARBA00034923"/>
    </source>
</evidence>
<evidence type="ECO:0000256" key="9">
    <source>
        <dbReference type="ARBA" id="ARBA00048988"/>
    </source>
</evidence>
<dbReference type="GO" id="GO:0016787">
    <property type="term" value="F:hydrolase activity"/>
    <property type="evidence" value="ECO:0007669"/>
    <property type="project" value="UniProtKB-UniRule"/>
</dbReference>
<keyword evidence="14" id="KW-1185">Reference proteome</keyword>
<evidence type="ECO:0000256" key="6">
    <source>
        <dbReference type="ARBA" id="ARBA00034617"/>
    </source>
</evidence>
<dbReference type="InterPro" id="IPR014016">
    <property type="entry name" value="UvrD-like_ATP-bd"/>
</dbReference>
<dbReference type="InterPro" id="IPR000212">
    <property type="entry name" value="DNA_helicase_UvrD/REP"/>
</dbReference>
<dbReference type="PANTHER" id="PTHR11070">
    <property type="entry name" value="UVRD / RECB / PCRA DNA HELICASE FAMILY MEMBER"/>
    <property type="match status" value="1"/>
</dbReference>
<keyword evidence="1 10" id="KW-0547">Nucleotide-binding</keyword>
<evidence type="ECO:0000256" key="7">
    <source>
        <dbReference type="ARBA" id="ARBA00034808"/>
    </source>
</evidence>
<dbReference type="Pfam" id="PF00580">
    <property type="entry name" value="UvrD-helicase"/>
    <property type="match status" value="1"/>
</dbReference>
<evidence type="ECO:0000256" key="5">
    <source>
        <dbReference type="ARBA" id="ARBA00023235"/>
    </source>
</evidence>
<comment type="catalytic activity">
    <reaction evidence="6">
        <text>Couples ATP hydrolysis with the unwinding of duplex DNA by translocating in the 3'-5' direction.</text>
        <dbReference type="EC" id="5.6.2.4"/>
    </reaction>
</comment>
<reference evidence="13" key="1">
    <citation type="submission" date="2020-09" db="EMBL/GenBank/DDBJ databases">
        <title>Desulfogranum mesoprofundum gen. nov., sp. nov., a novel mesophilic, sulfate-reducing chemolithoautotroph isolated from a deep-sea hydrothermal vent chimney in the Suiyo Seamount.</title>
        <authorList>
            <person name="Hashimoto Y."/>
            <person name="Nakagawa S."/>
        </authorList>
    </citation>
    <scope>NUCLEOTIDE SEQUENCE</scope>
    <source>
        <strain evidence="13">KT2</strain>
    </source>
</reference>
<evidence type="ECO:0000313" key="14">
    <source>
        <dbReference type="Proteomes" id="UP000826725"/>
    </source>
</evidence>
<feature type="binding site" evidence="10">
    <location>
        <begin position="22"/>
        <end position="29"/>
    </location>
    <ligand>
        <name>ATP</name>
        <dbReference type="ChEBI" id="CHEBI:30616"/>
    </ligand>
</feature>
<dbReference type="EC" id="5.6.2.4" evidence="7"/>
<dbReference type="KEGG" id="dbk:DGMP_02030"/>
<name>A0A8D5JMX4_9BACT</name>
<evidence type="ECO:0000256" key="4">
    <source>
        <dbReference type="ARBA" id="ARBA00022840"/>
    </source>
</evidence>
<evidence type="ECO:0000256" key="10">
    <source>
        <dbReference type="PROSITE-ProRule" id="PRU00560"/>
    </source>
</evidence>
<keyword evidence="4 10" id="KW-0067">ATP-binding</keyword>
<evidence type="ECO:0000259" key="12">
    <source>
        <dbReference type="PROSITE" id="PS51217"/>
    </source>
</evidence>
<evidence type="ECO:0000256" key="3">
    <source>
        <dbReference type="ARBA" id="ARBA00022806"/>
    </source>
</evidence>
<evidence type="ECO:0000313" key="13">
    <source>
        <dbReference type="EMBL" id="BCL59510.1"/>
    </source>
</evidence>
<feature type="domain" description="UvrD-like helicase ATP-binding" evidence="11">
    <location>
        <begin position="1"/>
        <end position="286"/>
    </location>
</feature>
<comment type="catalytic activity">
    <reaction evidence="9">
        <text>ATP + H2O = ADP + phosphate + H(+)</text>
        <dbReference type="Rhea" id="RHEA:13065"/>
        <dbReference type="ChEBI" id="CHEBI:15377"/>
        <dbReference type="ChEBI" id="CHEBI:15378"/>
        <dbReference type="ChEBI" id="CHEBI:30616"/>
        <dbReference type="ChEBI" id="CHEBI:43474"/>
        <dbReference type="ChEBI" id="CHEBI:456216"/>
        <dbReference type="EC" id="5.6.2.4"/>
    </reaction>
</comment>
<dbReference type="GO" id="GO:0043138">
    <property type="term" value="F:3'-5' DNA helicase activity"/>
    <property type="evidence" value="ECO:0007669"/>
    <property type="project" value="UniProtKB-EC"/>
</dbReference>
<organism evidence="13 14">
    <name type="scientific">Desulfomarina profundi</name>
    <dbReference type="NCBI Taxonomy" id="2772557"/>
    <lineage>
        <taxon>Bacteria</taxon>
        <taxon>Pseudomonadati</taxon>
        <taxon>Thermodesulfobacteriota</taxon>
        <taxon>Desulfobulbia</taxon>
        <taxon>Desulfobulbales</taxon>
        <taxon>Desulfobulbaceae</taxon>
        <taxon>Desulfomarina</taxon>
    </lineage>
</organism>
<protein>
    <recommendedName>
        <fullName evidence="7">DNA 3'-5' helicase</fullName>
        <ecNumber evidence="7">5.6.2.4</ecNumber>
    </recommendedName>
    <alternativeName>
        <fullName evidence="8">DNA 3'-5' helicase II</fullName>
    </alternativeName>
</protein>